<organism evidence="1 2">
    <name type="scientific">Vitis vinifera</name>
    <name type="common">Grape</name>
    <dbReference type="NCBI Taxonomy" id="29760"/>
    <lineage>
        <taxon>Eukaryota</taxon>
        <taxon>Viridiplantae</taxon>
        <taxon>Streptophyta</taxon>
        <taxon>Embryophyta</taxon>
        <taxon>Tracheophyta</taxon>
        <taxon>Spermatophyta</taxon>
        <taxon>Magnoliopsida</taxon>
        <taxon>eudicotyledons</taxon>
        <taxon>Gunneridae</taxon>
        <taxon>Pentapetalae</taxon>
        <taxon>rosids</taxon>
        <taxon>Vitales</taxon>
        <taxon>Vitaceae</taxon>
        <taxon>Viteae</taxon>
        <taxon>Vitis</taxon>
    </lineage>
</organism>
<comment type="caution">
    <text evidence="1">The sequence shown here is derived from an EMBL/GenBank/DDBJ whole genome shotgun (WGS) entry which is preliminary data.</text>
</comment>
<accession>A0A438GCJ1</accession>
<reference evidence="1 2" key="1">
    <citation type="journal article" date="2018" name="PLoS Genet.">
        <title>Population sequencing reveals clonal diversity and ancestral inbreeding in the grapevine cultivar Chardonnay.</title>
        <authorList>
            <person name="Roach M.J."/>
            <person name="Johnson D.L."/>
            <person name="Bohlmann J."/>
            <person name="van Vuuren H.J."/>
            <person name="Jones S.J."/>
            <person name="Pretorius I.S."/>
            <person name="Schmidt S.A."/>
            <person name="Borneman A.R."/>
        </authorList>
    </citation>
    <scope>NUCLEOTIDE SEQUENCE [LARGE SCALE GENOMIC DNA]</scope>
    <source>
        <strain evidence="2">cv. Chardonnay</strain>
        <tissue evidence="1">Leaf</tissue>
    </source>
</reference>
<evidence type="ECO:0000313" key="2">
    <source>
        <dbReference type="Proteomes" id="UP000288805"/>
    </source>
</evidence>
<gene>
    <name evidence="1" type="ORF">CK203_059135</name>
</gene>
<dbReference type="EMBL" id="QGNW01000479">
    <property type="protein sequence ID" value="RVW69906.1"/>
    <property type="molecule type" value="Genomic_DNA"/>
</dbReference>
<protein>
    <submittedName>
        <fullName evidence="1">Uncharacterized protein</fullName>
    </submittedName>
</protein>
<proteinExistence type="predicted"/>
<evidence type="ECO:0000313" key="1">
    <source>
        <dbReference type="EMBL" id="RVW69906.1"/>
    </source>
</evidence>
<dbReference type="Proteomes" id="UP000288805">
    <property type="component" value="Unassembled WGS sequence"/>
</dbReference>
<sequence length="226" mass="24530">MGGGDFTVTVSRKEVVVVVLPVQEYWLPPSDLDLLLPPVDRVISSSFATTVGLISWKLMRMDNYKNLNLYKPDESIESKLVPKKKHDVLSVQSKPLSVLPSFRRPLLNPRCPGSYDLSLDDMCIPMSALPPPKAPQPGDDLLINSFYYVTTEQLSVSANEGLAYQRGFEAIKGMWSISAGQMVQAGCLHIPGGCPSSDEDLTRGPIGEVLASISSVPSELWPAAAG</sequence>
<dbReference type="AlphaFoldDB" id="A0A438GCJ1"/>
<name>A0A438GCJ1_VITVI</name>